<evidence type="ECO:0000256" key="2">
    <source>
        <dbReference type="ARBA" id="ARBA00023043"/>
    </source>
</evidence>
<dbReference type="PROSITE" id="PS50297">
    <property type="entry name" value="ANK_REP_REGION"/>
    <property type="match status" value="2"/>
</dbReference>
<dbReference type="GeneID" id="80558042"/>
<dbReference type="RefSeq" id="YP_010841445.1">
    <property type="nucleotide sequence ID" value="NC_079139.1"/>
</dbReference>
<dbReference type="PANTHER" id="PTHR24198:SF165">
    <property type="entry name" value="ANKYRIN REPEAT-CONTAINING PROTEIN-RELATED"/>
    <property type="match status" value="1"/>
</dbReference>
<dbReference type="PROSITE" id="PS50088">
    <property type="entry name" value="ANK_REPEAT"/>
    <property type="match status" value="2"/>
</dbReference>
<dbReference type="PANTHER" id="PTHR24198">
    <property type="entry name" value="ANKYRIN REPEAT AND PROTEIN KINASE DOMAIN-CONTAINING PROTEIN"/>
    <property type="match status" value="1"/>
</dbReference>
<dbReference type="Proteomes" id="UP001321479">
    <property type="component" value="Segment"/>
</dbReference>
<name>A0ABM7NRX0_9VIRU</name>
<keyword evidence="4" id="KW-1185">Reference proteome</keyword>
<sequence length="982" mass="114909">MDKIKQIDKSSNSEKLLEITKILLLSSNEELASIVRDVIDNNHKNKLLVIKAAINLGLDINKILIDSHHLLDYIIMKNDIPTILILLDNGMRIHKQEFNNCSTLHVCTKADNHHLLKFFISRGAIIDELDEFGNTPLFMACYFVSEKCAKILIDNGADIKKKNKDNITPFIMSIQRIHQTLFKSYKLISTKKTATVSFSRKNKNKLTLRKSKADTSKIYDPENSDTNSIIIFKHLINIKKNLTQTEIGNIRYLSLKKPFIDKQLDIIKIVVEKYHYIINNPCDRMGNTFLHKSIVQQNYPIIKYLLNCENLILTTTNNGNQTYAHLLANYGYIDLLKFILSKKPEMLNSKCFRGLTVLEYALMPEFIYYSEHQPTITKTQENILEMLNLFRDLSTESNLIDLNSRNRFNQRIIECSIRYSSITIIDKLIEMGVDITEKKRKNYIFPAATNNDPISFAVTIGRLDVVKFLVKKGAIINMFKVKDFMVPIALVTAIAYKRDNCVQYLIELPDVKNLFDNEKVRKYIHAKIKYYGYYHINLMKYILPDENGAPQSNRIYKQISLKLKLSHSIYCERQISKRITDYDKNKLDILQIISISLSILRRIFTFQNKKDVNKIFDKIDEFFDDVSNNNFYNTVIEIIADLLDYHQTINIKYCFDGASRSSFISSCDDSVTDYIYSHSKLSLFNKLDVIIKIKHTINKLLYRYTPGSDDETHDVTNQSKINYSNDMINLIDDQSIDQLDNQLYNELDFDSDIITDDDLNATITDNTIIKHYKRIPNKHKHKYNQKTFAQKLYSSKTTEQQVHKSLYKLRSPVKLPHYDTIYNLLIKTNTYVKYDDKIVVYNDNCDIIAMIYQLKVESSRESFDNYQKNSPQIKLNPSRWIKFYSQNICTIDKQDANHMFPFIFDWLLGDWSCIEMKIQDKNHHGGKDLLLYFYGVLLLNDQLVQGCFEYFINSNNSVFHRLFRETEKINPRIRDMLPRNCS</sequence>
<proteinExistence type="predicted"/>
<evidence type="ECO:0000256" key="1">
    <source>
        <dbReference type="ARBA" id="ARBA00022737"/>
    </source>
</evidence>
<evidence type="ECO:0000313" key="4">
    <source>
        <dbReference type="Proteomes" id="UP001321479"/>
    </source>
</evidence>
<keyword evidence="1" id="KW-0677">Repeat</keyword>
<dbReference type="InterPro" id="IPR002110">
    <property type="entry name" value="Ankyrin_rpt"/>
</dbReference>
<evidence type="ECO:0000313" key="3">
    <source>
        <dbReference type="EMBL" id="BCS82837.1"/>
    </source>
</evidence>
<dbReference type="SUPFAM" id="SSF48403">
    <property type="entry name" value="Ankyrin repeat"/>
    <property type="match status" value="2"/>
</dbReference>
<accession>A0ABM7NRX0</accession>
<organism evidence="3 4">
    <name type="scientific">Cotonvirus japonicus</name>
    <dbReference type="NCBI Taxonomy" id="2811091"/>
    <lineage>
        <taxon>Viruses</taxon>
        <taxon>Varidnaviria</taxon>
        <taxon>Bamfordvirae</taxon>
        <taxon>Nucleocytoviricota</taxon>
        <taxon>Megaviricetes</taxon>
        <taxon>Imitervirales</taxon>
        <taxon>Mimiviridae</taxon>
        <taxon>Megamimivirinae</taxon>
        <taxon>Cotonvirus</taxon>
        <taxon>Cotonvirus japonicum</taxon>
    </lineage>
</organism>
<protein>
    <submittedName>
        <fullName evidence="3">Ankyrin repeat protein</fullName>
    </submittedName>
</protein>
<dbReference type="SMART" id="SM00248">
    <property type="entry name" value="ANK"/>
    <property type="match status" value="8"/>
</dbReference>
<dbReference type="Pfam" id="PF13857">
    <property type="entry name" value="Ank_5"/>
    <property type="match status" value="1"/>
</dbReference>
<keyword evidence="2" id="KW-0040">ANK repeat</keyword>
<dbReference type="Gene3D" id="1.25.40.20">
    <property type="entry name" value="Ankyrin repeat-containing domain"/>
    <property type="match status" value="2"/>
</dbReference>
<reference evidence="3 4" key="1">
    <citation type="submission" date="2021-02" db="EMBL/GenBank/DDBJ databases">
        <title>Cotonvirus japonicus, which uses Golgi apparatus of host cells for its virion factory, phylogenetically links tailed tupanvirus and icosahedral mimivirus.</title>
        <authorList>
            <person name="Takahashi H."/>
            <person name="Fukaya S."/>
            <person name="Song C."/>
            <person name="Murata K."/>
            <person name="Takemura M."/>
        </authorList>
    </citation>
    <scope>NUCLEOTIDE SEQUENCE [LARGE SCALE GENOMIC DNA]</scope>
</reference>
<dbReference type="InterPro" id="IPR036770">
    <property type="entry name" value="Ankyrin_rpt-contain_sf"/>
</dbReference>
<dbReference type="Pfam" id="PF12796">
    <property type="entry name" value="Ank_2"/>
    <property type="match status" value="1"/>
</dbReference>
<dbReference type="EMBL" id="AP024483">
    <property type="protein sequence ID" value="BCS82837.1"/>
    <property type="molecule type" value="Genomic_DNA"/>
</dbReference>